<evidence type="ECO:0000259" key="7">
    <source>
        <dbReference type="PROSITE" id="PS50011"/>
    </source>
</evidence>
<proteinExistence type="predicted"/>
<dbReference type="GO" id="GO:0005524">
    <property type="term" value="F:ATP binding"/>
    <property type="evidence" value="ECO:0007669"/>
    <property type="project" value="UniProtKB-KW"/>
</dbReference>
<reference evidence="9 10" key="2">
    <citation type="submission" date="2024-05" db="EMBL/GenBank/DDBJ databases">
        <authorList>
            <person name="Chen Y."/>
            <person name="Shah S."/>
            <person name="Dougan E. K."/>
            <person name="Thang M."/>
            <person name="Chan C."/>
        </authorList>
    </citation>
    <scope>NUCLEOTIDE SEQUENCE [LARGE SCALE GENOMIC DNA]</scope>
</reference>
<keyword evidence="4 9" id="KW-0418">Kinase</keyword>
<dbReference type="Gene3D" id="1.10.510.10">
    <property type="entry name" value="Transferase(Phosphotransferase) domain 1"/>
    <property type="match status" value="1"/>
</dbReference>
<dbReference type="Proteomes" id="UP001152797">
    <property type="component" value="Unassembled WGS sequence"/>
</dbReference>
<comment type="caution">
    <text evidence="8">The sequence shown here is derived from an EMBL/GenBank/DDBJ whole genome shotgun (WGS) entry which is preliminary data.</text>
</comment>
<dbReference type="InterPro" id="IPR011009">
    <property type="entry name" value="Kinase-like_dom_sf"/>
</dbReference>
<keyword evidence="10" id="KW-1185">Reference proteome</keyword>
<evidence type="ECO:0000256" key="2">
    <source>
        <dbReference type="ARBA" id="ARBA00022679"/>
    </source>
</evidence>
<accession>A0A9P1G0M1</accession>
<dbReference type="PROSITE" id="PS50011">
    <property type="entry name" value="PROTEIN_KINASE_DOM"/>
    <property type="match status" value="1"/>
</dbReference>
<dbReference type="GO" id="GO:0004674">
    <property type="term" value="F:protein serine/threonine kinase activity"/>
    <property type="evidence" value="ECO:0007669"/>
    <property type="project" value="UniProtKB-KW"/>
</dbReference>
<protein>
    <submittedName>
        <fullName evidence="9">Non-specific serine/threonine protein kinase</fullName>
    </submittedName>
</protein>
<dbReference type="EMBL" id="CAMXCT010002223">
    <property type="protein sequence ID" value="CAI3996589.1"/>
    <property type="molecule type" value="Genomic_DNA"/>
</dbReference>
<evidence type="ECO:0000256" key="5">
    <source>
        <dbReference type="ARBA" id="ARBA00022840"/>
    </source>
</evidence>
<dbReference type="InterPro" id="IPR000719">
    <property type="entry name" value="Prot_kinase_dom"/>
</dbReference>
<keyword evidence="3" id="KW-0547">Nucleotide-binding</keyword>
<dbReference type="SMART" id="SM00220">
    <property type="entry name" value="S_TKc"/>
    <property type="match status" value="1"/>
</dbReference>
<evidence type="ECO:0000256" key="6">
    <source>
        <dbReference type="SAM" id="MobiDB-lite"/>
    </source>
</evidence>
<feature type="region of interest" description="Disordered" evidence="6">
    <location>
        <begin position="1002"/>
        <end position="1034"/>
    </location>
</feature>
<feature type="domain" description="Protein kinase" evidence="7">
    <location>
        <begin position="1"/>
        <end position="342"/>
    </location>
</feature>
<dbReference type="AlphaFoldDB" id="A0A9P1G0M1"/>
<keyword evidence="5" id="KW-0067">ATP-binding</keyword>
<keyword evidence="1 9" id="KW-0723">Serine/threonine-protein kinase</keyword>
<dbReference type="PANTHER" id="PTHR24349">
    <property type="entry name" value="SERINE/THREONINE-PROTEIN KINASE"/>
    <property type="match status" value="1"/>
</dbReference>
<feature type="compositionally biased region" description="Basic and acidic residues" evidence="6">
    <location>
        <begin position="1013"/>
        <end position="1026"/>
    </location>
</feature>
<organism evidence="8">
    <name type="scientific">Cladocopium goreaui</name>
    <dbReference type="NCBI Taxonomy" id="2562237"/>
    <lineage>
        <taxon>Eukaryota</taxon>
        <taxon>Sar</taxon>
        <taxon>Alveolata</taxon>
        <taxon>Dinophyceae</taxon>
        <taxon>Suessiales</taxon>
        <taxon>Symbiodiniaceae</taxon>
        <taxon>Cladocopium</taxon>
    </lineage>
</organism>
<dbReference type="OrthoDB" id="408964at2759"/>
<sequence>MSAFHKNFEAEEPTSKDPFCQLVRHRQRGTVQRLQTCRKPVGKDCQERLRAHVARLQAQRGEGIARILEVYEDARSLALVMEHCNGGTLQDRILQRHFFAEQESAMLVRHMLETVQALQQAGLYHGHLSPDSFRFYSDQAHSPLKLVDFGLELKACLCEWSPDSDHHQLLAASEATARNLPRSSSSNFFEACKVVFCAPEVFKRIKVGVNGAVPGSDSVPSGLRDLTSGPKSMNSDPLDLQVLSQAIDMHLAQSEDLHMDFLAQADVWSVGAIAFLLLCGYPPFFAPCRSAIIARVEKIDFSFDPPFWSKITEEAKDFVQRCLRGMPSQRLNIDEALQHPWIQKLADTSPSGPMLPSFAMNLRRFYRTSAALSGHEMTSIIEAKTCCIRNRLELPHNSVRCEALVANTLATKLSYKGASVQIRCTVAFLLQQSFGRQDPGYFRQTTFARLTLHLRPLFAIILVICCAWTSGFSATTFPDMGWGEGCIPSMGDAETSQSWTAILNTLPDVKQHGPRPPKCARAPMQLKPQKASQVVKRSLFRAQRRAEALGMTWYKGQCLTPKDFLKMGMAPIQQNVPAARVPFTLPELTEALYRIPSVKAAVFGLLIHHASLQTAPEFRIPADDIAWTLDWSHLPAIIAKISSAQATLALHRTETALSGEALLLGPAPCTGVENKVAMATSLRQPRVDVSVRGTELLTEADLSQLRAMPWGPRVLALIADDNLSALERDQEACSYLSKHCFICGQHAHRIQDLHLHFRTAHAQYWTNVSQKALVLTNLHSSETPCPHCGSGFKTHQCPVWVQMAVLILHGGGLAAPPEDLQAAGVTCSTRLHKQKRNRSQRQIAMMYHRIGQTPFMPIQLTDDVIAQLVHPSMPRPMKFRLERLFSDRAFRDMWTDQEVLQWLSTTCILCGQSYAPGLLCRHLHEAHTTGHQFVDFYNESLLPTFLKALTTDYKCDLCNQIFNLPPAPDTGDSAMNGLDVSALGQIKETFQFLQPMLDQTLRLAPNPKTPKQRRTEGQQPGRHDPDPAETSNPPDVLQCLRVMGQLILRHERSLNLLQSTDSFILYFQQDKAGTLQGLVKETQTWQTLRQQNPEAPQRPLRQHLCLWLLKELQTRALKVSECKVGDPIQQACLEKKLILEDMSWPFLRWDPSQKALVIDRKKAVTMPKMLQHLEELIEDFQDSTLVVRFQGLQTSNAQAAVPWKLQLNMRTDRPYELLAALTHSSIWLLAGTTLKLHSTKNSHLADTLHQLMTATKGRGKGGKSQGKHKGS</sequence>
<dbReference type="SUPFAM" id="SSF56112">
    <property type="entry name" value="Protein kinase-like (PK-like)"/>
    <property type="match status" value="1"/>
</dbReference>
<gene>
    <name evidence="8" type="ORF">C1SCF055_LOCUS23053</name>
</gene>
<dbReference type="InterPro" id="IPR050205">
    <property type="entry name" value="CDPK_Ser/Thr_kinases"/>
</dbReference>
<evidence type="ECO:0000313" key="9">
    <source>
        <dbReference type="EMBL" id="CAL4783901.1"/>
    </source>
</evidence>
<reference evidence="8" key="1">
    <citation type="submission" date="2022-10" db="EMBL/GenBank/DDBJ databases">
        <authorList>
            <person name="Chen Y."/>
            <person name="Dougan E. K."/>
            <person name="Chan C."/>
            <person name="Rhodes N."/>
            <person name="Thang M."/>
        </authorList>
    </citation>
    <scope>NUCLEOTIDE SEQUENCE</scope>
</reference>
<evidence type="ECO:0000313" key="10">
    <source>
        <dbReference type="Proteomes" id="UP001152797"/>
    </source>
</evidence>
<evidence type="ECO:0000256" key="4">
    <source>
        <dbReference type="ARBA" id="ARBA00022777"/>
    </source>
</evidence>
<evidence type="ECO:0000313" key="8">
    <source>
        <dbReference type="EMBL" id="CAI3996589.1"/>
    </source>
</evidence>
<dbReference type="Gene3D" id="3.30.200.20">
    <property type="entry name" value="Phosphorylase Kinase, domain 1"/>
    <property type="match status" value="1"/>
</dbReference>
<dbReference type="EMBL" id="CAMXCT030002223">
    <property type="protein sequence ID" value="CAL4783901.1"/>
    <property type="molecule type" value="Genomic_DNA"/>
</dbReference>
<dbReference type="Pfam" id="PF00069">
    <property type="entry name" value="Pkinase"/>
    <property type="match status" value="2"/>
</dbReference>
<name>A0A9P1G0M1_9DINO</name>
<evidence type="ECO:0000256" key="1">
    <source>
        <dbReference type="ARBA" id="ARBA00022527"/>
    </source>
</evidence>
<dbReference type="EMBL" id="CAMXCT020002223">
    <property type="protein sequence ID" value="CAL1149964.1"/>
    <property type="molecule type" value="Genomic_DNA"/>
</dbReference>
<evidence type="ECO:0000256" key="3">
    <source>
        <dbReference type="ARBA" id="ARBA00022741"/>
    </source>
</evidence>
<keyword evidence="2" id="KW-0808">Transferase</keyword>